<feature type="region of interest" description="Disordered" evidence="14">
    <location>
        <begin position="1"/>
        <end position="20"/>
    </location>
</feature>
<evidence type="ECO:0000256" key="14">
    <source>
        <dbReference type="SAM" id="MobiDB-lite"/>
    </source>
</evidence>
<evidence type="ECO:0000256" key="13">
    <source>
        <dbReference type="ARBA" id="ARBA00023180"/>
    </source>
</evidence>
<evidence type="ECO:0000256" key="8">
    <source>
        <dbReference type="ARBA" id="ARBA00022989"/>
    </source>
</evidence>
<reference evidence="15" key="1">
    <citation type="submission" date="2023-11" db="EMBL/GenBank/DDBJ databases">
        <authorList>
            <person name="De Vega J J."/>
            <person name="De Vega J J."/>
        </authorList>
    </citation>
    <scope>NUCLEOTIDE SEQUENCE</scope>
</reference>
<keyword evidence="16" id="KW-1185">Reference proteome</keyword>
<dbReference type="PRINTS" id="PR00463">
    <property type="entry name" value="EP450I"/>
</dbReference>
<keyword evidence="12" id="KW-0472">Membrane</keyword>
<dbReference type="GO" id="GO:0004497">
    <property type="term" value="F:monooxygenase activity"/>
    <property type="evidence" value="ECO:0007669"/>
    <property type="project" value="UniProtKB-KW"/>
</dbReference>
<dbReference type="InterPro" id="IPR036396">
    <property type="entry name" value="Cyt_P450_sf"/>
</dbReference>
<dbReference type="GO" id="GO:0016020">
    <property type="term" value="C:membrane"/>
    <property type="evidence" value="ECO:0007669"/>
    <property type="project" value="UniProtKB-SubCell"/>
</dbReference>
<sequence>MHICSEMPKPCPSSQVESKEQRTSLAHAQVRLSLWARAYGDVFSLKLGSTDVIVLTSATAIRQIIDKPGWVGNSRPIHLTAGLCGMGPDSSLLFLSDCDLLRDTRRTMGRFFSTQNSMGFLPAQSAESVLLLRDLMLRPENFSYSVRRQTHSVAKIIAYGKRVKRSDDEEMQTFHSSAHDLLQALAPGRYPILEMFPCLKHVPAFLAPWKRDGQEISRLRAGLHTQLFDSTRLQVAAGNEHVMNSYIGQSIHAGETTHFDSYMGISMLDASSDTTAAFILSFILVLCVFPSMQSRARQEIDDVIGLRLPALEDLAQLPYLDALIKETLRFKPQFPMGVPHRISEDVSYNGFRIPKNATVIL</sequence>
<evidence type="ECO:0000256" key="3">
    <source>
        <dbReference type="ARBA" id="ARBA00005179"/>
    </source>
</evidence>
<dbReference type="InterPro" id="IPR002401">
    <property type="entry name" value="Cyt_P450_E_grp-I"/>
</dbReference>
<keyword evidence="10" id="KW-0408">Iron</keyword>
<comment type="caution">
    <text evidence="15">The sequence shown here is derived from an EMBL/GenBank/DDBJ whole genome shotgun (WGS) entry which is preliminary data.</text>
</comment>
<dbReference type="EMBL" id="CAVNYO010000401">
    <property type="protein sequence ID" value="CAK5274181.1"/>
    <property type="molecule type" value="Genomic_DNA"/>
</dbReference>
<evidence type="ECO:0000256" key="7">
    <source>
        <dbReference type="ARBA" id="ARBA00022723"/>
    </source>
</evidence>
<dbReference type="SUPFAM" id="SSF48264">
    <property type="entry name" value="Cytochrome P450"/>
    <property type="match status" value="1"/>
</dbReference>
<evidence type="ECO:0000256" key="10">
    <source>
        <dbReference type="ARBA" id="ARBA00023004"/>
    </source>
</evidence>
<comment type="subcellular location">
    <subcellularLocation>
        <location evidence="2">Membrane</location>
        <topology evidence="2">Single-pass membrane protein</topology>
    </subcellularLocation>
</comment>
<keyword evidence="8" id="KW-1133">Transmembrane helix</keyword>
<comment type="cofactor">
    <cofactor evidence="1">
        <name>heme</name>
        <dbReference type="ChEBI" id="CHEBI:30413"/>
    </cofactor>
</comment>
<evidence type="ECO:0000256" key="4">
    <source>
        <dbReference type="ARBA" id="ARBA00010617"/>
    </source>
</evidence>
<proteinExistence type="inferred from homology"/>
<feature type="non-terminal residue" evidence="15">
    <location>
        <position position="1"/>
    </location>
</feature>
<accession>A0AAD2K2M1</accession>
<evidence type="ECO:0000313" key="16">
    <source>
        <dbReference type="Proteomes" id="UP001295794"/>
    </source>
</evidence>
<evidence type="ECO:0000256" key="9">
    <source>
        <dbReference type="ARBA" id="ARBA00023002"/>
    </source>
</evidence>
<evidence type="ECO:0000313" key="15">
    <source>
        <dbReference type="EMBL" id="CAK5274181.1"/>
    </source>
</evidence>
<dbReference type="Pfam" id="PF00067">
    <property type="entry name" value="p450"/>
    <property type="match status" value="1"/>
</dbReference>
<evidence type="ECO:0000256" key="2">
    <source>
        <dbReference type="ARBA" id="ARBA00004167"/>
    </source>
</evidence>
<dbReference type="Gene3D" id="1.10.630.10">
    <property type="entry name" value="Cytochrome P450"/>
    <property type="match status" value="1"/>
</dbReference>
<evidence type="ECO:0000256" key="1">
    <source>
        <dbReference type="ARBA" id="ARBA00001971"/>
    </source>
</evidence>
<evidence type="ECO:0000256" key="5">
    <source>
        <dbReference type="ARBA" id="ARBA00022617"/>
    </source>
</evidence>
<gene>
    <name evidence="15" type="ORF">MYCIT1_LOCUS21200</name>
</gene>
<protein>
    <recommendedName>
        <fullName evidence="17">Cytochrome P450</fullName>
    </recommendedName>
</protein>
<dbReference type="AlphaFoldDB" id="A0AAD2K2M1"/>
<keyword evidence="9" id="KW-0560">Oxidoreductase</keyword>
<dbReference type="InterPro" id="IPR050364">
    <property type="entry name" value="Cytochrome_P450_fung"/>
</dbReference>
<organism evidence="15 16">
    <name type="scientific">Mycena citricolor</name>
    <dbReference type="NCBI Taxonomy" id="2018698"/>
    <lineage>
        <taxon>Eukaryota</taxon>
        <taxon>Fungi</taxon>
        <taxon>Dikarya</taxon>
        <taxon>Basidiomycota</taxon>
        <taxon>Agaricomycotina</taxon>
        <taxon>Agaricomycetes</taxon>
        <taxon>Agaricomycetidae</taxon>
        <taxon>Agaricales</taxon>
        <taxon>Marasmiineae</taxon>
        <taxon>Mycenaceae</taxon>
        <taxon>Mycena</taxon>
    </lineage>
</organism>
<keyword evidence="13" id="KW-0325">Glycoprotein</keyword>
<evidence type="ECO:0000256" key="11">
    <source>
        <dbReference type="ARBA" id="ARBA00023033"/>
    </source>
</evidence>
<comment type="similarity">
    <text evidence="4">Belongs to the cytochrome P450 family.</text>
</comment>
<evidence type="ECO:0000256" key="12">
    <source>
        <dbReference type="ARBA" id="ARBA00023136"/>
    </source>
</evidence>
<keyword evidence="7" id="KW-0479">Metal-binding</keyword>
<comment type="pathway">
    <text evidence="3">Secondary metabolite biosynthesis.</text>
</comment>
<name>A0AAD2K2M1_9AGAR</name>
<dbReference type="PANTHER" id="PTHR46300:SF2">
    <property type="entry name" value="CYTOCHROME P450 MONOOXYGENASE ALNH-RELATED"/>
    <property type="match status" value="1"/>
</dbReference>
<dbReference type="GO" id="GO:0016705">
    <property type="term" value="F:oxidoreductase activity, acting on paired donors, with incorporation or reduction of molecular oxygen"/>
    <property type="evidence" value="ECO:0007669"/>
    <property type="project" value="InterPro"/>
</dbReference>
<dbReference type="InterPro" id="IPR001128">
    <property type="entry name" value="Cyt_P450"/>
</dbReference>
<evidence type="ECO:0000256" key="6">
    <source>
        <dbReference type="ARBA" id="ARBA00022692"/>
    </source>
</evidence>
<dbReference type="PANTHER" id="PTHR46300">
    <property type="entry name" value="P450, PUTATIVE (EUROFUNG)-RELATED-RELATED"/>
    <property type="match status" value="1"/>
</dbReference>
<keyword evidence="5" id="KW-0349">Heme</keyword>
<keyword evidence="6" id="KW-0812">Transmembrane</keyword>
<dbReference type="GO" id="GO:0020037">
    <property type="term" value="F:heme binding"/>
    <property type="evidence" value="ECO:0007669"/>
    <property type="project" value="InterPro"/>
</dbReference>
<dbReference type="GO" id="GO:0005506">
    <property type="term" value="F:iron ion binding"/>
    <property type="evidence" value="ECO:0007669"/>
    <property type="project" value="InterPro"/>
</dbReference>
<dbReference type="Proteomes" id="UP001295794">
    <property type="component" value="Unassembled WGS sequence"/>
</dbReference>
<keyword evidence="11" id="KW-0503">Monooxygenase</keyword>
<evidence type="ECO:0008006" key="17">
    <source>
        <dbReference type="Google" id="ProtNLM"/>
    </source>
</evidence>